<feature type="transmembrane region" description="Helical" evidence="4">
    <location>
        <begin position="174"/>
        <end position="194"/>
    </location>
</feature>
<keyword evidence="1 4" id="KW-0812">Transmembrane</keyword>
<dbReference type="InterPro" id="IPR036259">
    <property type="entry name" value="MFS_trans_sf"/>
</dbReference>
<dbReference type="PANTHER" id="PTHR23537">
    <property type="match status" value="1"/>
</dbReference>
<gene>
    <name evidence="6" type="ORF">DWV00_26275</name>
</gene>
<evidence type="ECO:0000313" key="6">
    <source>
        <dbReference type="EMBL" id="RDU95774.1"/>
    </source>
</evidence>
<feature type="transmembrane region" description="Helical" evidence="4">
    <location>
        <begin position="305"/>
        <end position="332"/>
    </location>
</feature>
<feature type="transmembrane region" description="Helical" evidence="4">
    <location>
        <begin position="145"/>
        <end position="168"/>
    </location>
</feature>
<evidence type="ECO:0000259" key="5">
    <source>
        <dbReference type="PROSITE" id="PS50850"/>
    </source>
</evidence>
<dbReference type="SUPFAM" id="SSF103473">
    <property type="entry name" value="MFS general substrate transporter"/>
    <property type="match status" value="1"/>
</dbReference>
<dbReference type="GO" id="GO:0022857">
    <property type="term" value="F:transmembrane transporter activity"/>
    <property type="evidence" value="ECO:0007669"/>
    <property type="project" value="InterPro"/>
</dbReference>
<feature type="transmembrane region" description="Helical" evidence="4">
    <location>
        <begin position="368"/>
        <end position="389"/>
    </location>
</feature>
<dbReference type="GO" id="GO:0005886">
    <property type="term" value="C:plasma membrane"/>
    <property type="evidence" value="ECO:0007669"/>
    <property type="project" value="TreeGrafter"/>
</dbReference>
<comment type="caution">
    <text evidence="6">The sequence shown here is derived from an EMBL/GenBank/DDBJ whole genome shotgun (WGS) entry which is preliminary data.</text>
</comment>
<dbReference type="InterPro" id="IPR020846">
    <property type="entry name" value="MFS_dom"/>
</dbReference>
<feature type="transmembrane region" description="Helical" evidence="4">
    <location>
        <begin position="277"/>
        <end position="299"/>
    </location>
</feature>
<evidence type="ECO:0000256" key="3">
    <source>
        <dbReference type="ARBA" id="ARBA00023136"/>
    </source>
</evidence>
<proteinExistence type="predicted"/>
<reference evidence="6 7" key="1">
    <citation type="submission" date="2018-08" db="EMBL/GenBank/DDBJ databases">
        <title>Paraburkholderia sp. DHOM06 isolated from forest soil.</title>
        <authorList>
            <person name="Gao Z.-H."/>
            <person name="Qiu L.-H."/>
        </authorList>
    </citation>
    <scope>NUCLEOTIDE SEQUENCE [LARGE SCALE GENOMIC DNA]</scope>
    <source>
        <strain evidence="6 7">DHOM06</strain>
    </source>
</reference>
<dbReference type="OrthoDB" id="9797953at2"/>
<feature type="transmembrane region" description="Helical" evidence="4">
    <location>
        <begin position="115"/>
        <end position="133"/>
    </location>
</feature>
<dbReference type="PANTHER" id="PTHR23537:SF1">
    <property type="entry name" value="SUGAR TRANSPORTER"/>
    <property type="match status" value="1"/>
</dbReference>
<dbReference type="PROSITE" id="PS50850">
    <property type="entry name" value="MFS"/>
    <property type="match status" value="1"/>
</dbReference>
<feature type="transmembrane region" description="Helical" evidence="4">
    <location>
        <begin position="344"/>
        <end position="362"/>
    </location>
</feature>
<feature type="transmembrane region" description="Helical" evidence="4">
    <location>
        <begin position="58"/>
        <end position="77"/>
    </location>
</feature>
<dbReference type="EMBL" id="QRGA01000017">
    <property type="protein sequence ID" value="RDU95774.1"/>
    <property type="molecule type" value="Genomic_DNA"/>
</dbReference>
<keyword evidence="3 4" id="KW-0472">Membrane</keyword>
<evidence type="ECO:0000256" key="1">
    <source>
        <dbReference type="ARBA" id="ARBA00022692"/>
    </source>
</evidence>
<feature type="transmembrane region" description="Helical" evidence="4">
    <location>
        <begin position="89"/>
        <end position="109"/>
    </location>
</feature>
<feature type="transmembrane region" description="Helical" evidence="4">
    <location>
        <begin position="215"/>
        <end position="242"/>
    </location>
</feature>
<feature type="transmembrane region" description="Helical" evidence="4">
    <location>
        <begin position="20"/>
        <end position="38"/>
    </location>
</feature>
<organism evidence="6 7">
    <name type="scientific">Trinickia dinghuensis</name>
    <dbReference type="NCBI Taxonomy" id="2291023"/>
    <lineage>
        <taxon>Bacteria</taxon>
        <taxon>Pseudomonadati</taxon>
        <taxon>Pseudomonadota</taxon>
        <taxon>Betaproteobacteria</taxon>
        <taxon>Burkholderiales</taxon>
        <taxon>Burkholderiaceae</taxon>
        <taxon>Trinickia</taxon>
    </lineage>
</organism>
<dbReference type="AlphaFoldDB" id="A0A3D8JT99"/>
<evidence type="ECO:0000256" key="4">
    <source>
        <dbReference type="SAM" id="Phobius"/>
    </source>
</evidence>
<accession>A0A3D8JT99</accession>
<evidence type="ECO:0000256" key="2">
    <source>
        <dbReference type="ARBA" id="ARBA00022989"/>
    </source>
</evidence>
<sequence length="405" mass="43133">MSTQQGLPHSATQRERAKVIAAGLCALVLTVGLARFAYTPMLPIMRDQAGLSIVSGGWLATWNYAGYMAGALIAANLSRLESKYVLYRVGLVLGVVTTIATGLTQSLLLWDLLRFLAGVAAISGSLLASGLVLDWHVRNGHQPELGLHFMGMGAGIIVSGIAVQYLSAHWKWNIDWIGLGVLGTFFFCVAWAWMPAPVSHGGSAARATHSVPSRSWTTLLSLSYLCAGYGYVVSATFIVDIVDRLPAFAGKGNWVWVIVGLAAVPASYIWDGIARRWGIVQALIAAFLLQTLSIVLPVLTRDAGWIALSAVLFGATFIGIVSLTLALVGRYYPSNPAKAMARMTLNYCIAQIAAPVITGYLSAHFGNYNAALIFVAVVMLVGIALLSRLAKTPVFSPSRAIAPAK</sequence>
<dbReference type="Gene3D" id="1.20.1250.20">
    <property type="entry name" value="MFS general substrate transporter like domains"/>
    <property type="match status" value="1"/>
</dbReference>
<evidence type="ECO:0000313" key="7">
    <source>
        <dbReference type="Proteomes" id="UP000256838"/>
    </source>
</evidence>
<feature type="domain" description="Major facilitator superfamily (MFS) profile" evidence="5">
    <location>
        <begin position="18"/>
        <end position="394"/>
    </location>
</feature>
<feature type="transmembrane region" description="Helical" evidence="4">
    <location>
        <begin position="254"/>
        <end position="270"/>
    </location>
</feature>
<dbReference type="Pfam" id="PF06779">
    <property type="entry name" value="MFS_4"/>
    <property type="match status" value="1"/>
</dbReference>
<dbReference type="Proteomes" id="UP000256838">
    <property type="component" value="Unassembled WGS sequence"/>
</dbReference>
<protein>
    <submittedName>
        <fullName evidence="6">YbfB/YjiJ family MFS transporter</fullName>
    </submittedName>
</protein>
<dbReference type="RefSeq" id="WP_115536550.1">
    <property type="nucleotide sequence ID" value="NZ_QRGA01000017.1"/>
</dbReference>
<name>A0A3D8JT99_9BURK</name>
<dbReference type="InterPro" id="IPR010645">
    <property type="entry name" value="MFS_4"/>
</dbReference>
<keyword evidence="7" id="KW-1185">Reference proteome</keyword>
<keyword evidence="2 4" id="KW-1133">Transmembrane helix</keyword>